<dbReference type="PROSITE" id="PS00041">
    <property type="entry name" value="HTH_ARAC_FAMILY_1"/>
    <property type="match status" value="1"/>
</dbReference>
<feature type="transmembrane region" description="Helical" evidence="4">
    <location>
        <begin position="31"/>
        <end position="48"/>
    </location>
</feature>
<dbReference type="Pfam" id="PF12833">
    <property type="entry name" value="HTH_18"/>
    <property type="match status" value="1"/>
</dbReference>
<dbReference type="OrthoDB" id="345413at2"/>
<dbReference type="Gene3D" id="1.10.10.60">
    <property type="entry name" value="Homeodomain-like"/>
    <property type="match status" value="1"/>
</dbReference>
<evidence type="ECO:0000256" key="2">
    <source>
        <dbReference type="ARBA" id="ARBA00023125"/>
    </source>
</evidence>
<feature type="transmembrane region" description="Helical" evidence="4">
    <location>
        <begin position="87"/>
        <end position="105"/>
    </location>
</feature>
<dbReference type="InterPro" id="IPR018062">
    <property type="entry name" value="HTH_AraC-typ_CS"/>
</dbReference>
<dbReference type="SMART" id="SM00342">
    <property type="entry name" value="HTH_ARAC"/>
    <property type="match status" value="1"/>
</dbReference>
<dbReference type="Proteomes" id="UP000283734">
    <property type="component" value="Unassembled WGS sequence"/>
</dbReference>
<name>A0A418Y1F6_9GAMM</name>
<sequence>MQLLTGFSLGCLAVVFLVVLRDFRHLLVGKVFLWVLIAAAAFLLSRVAEPEFQWLLGDVMTTLPAAFWLLCLLAFSPKPEAKAHRAWVALALYSFIPPALSRPFGAADPDAAWWLHGLGFKIPQFAEYLLILCGLWITAAHWRNDLVEGRRKLRIALLVSVGATLLCVTVSLNHGLDTGQLVAGTVGVATLLVGFLLLKGQEGVLLDLQRSPASPDDTKAEPLPVVVETAPEPKEELPLAMAAQLKQIMEEEHFYRTEKLTLKMLANRMSLPEYRVRAIINVTFNYRNFNDYVNQMRIEEACERLVTEPETPIQNIALDIGYRTLSSFNRAFKDIKQQTPTEYRQSQQPK</sequence>
<dbReference type="PANTHER" id="PTHR43280:SF29">
    <property type="entry name" value="ARAC-FAMILY TRANSCRIPTIONAL REGULATOR"/>
    <property type="match status" value="1"/>
</dbReference>
<keyword evidence="3" id="KW-0804">Transcription</keyword>
<feature type="transmembrane region" description="Helical" evidence="4">
    <location>
        <begin position="178"/>
        <end position="198"/>
    </location>
</feature>
<reference evidence="6 7" key="1">
    <citation type="submission" date="2018-09" db="EMBL/GenBank/DDBJ databases">
        <title>Alcanivorax profundi sp. nov., isolated from 1000 m-depth seawater of the Mariana Trench.</title>
        <authorList>
            <person name="Liu J."/>
        </authorList>
    </citation>
    <scope>NUCLEOTIDE SEQUENCE [LARGE SCALE GENOMIC DNA]</scope>
    <source>
        <strain evidence="6 7">MTEO17</strain>
    </source>
</reference>
<feature type="transmembrane region" description="Helical" evidence="4">
    <location>
        <begin position="6"/>
        <end position="24"/>
    </location>
</feature>
<dbReference type="PROSITE" id="PS01124">
    <property type="entry name" value="HTH_ARAC_FAMILY_2"/>
    <property type="match status" value="1"/>
</dbReference>
<keyword evidence="4" id="KW-0812">Transmembrane</keyword>
<organism evidence="6 7">
    <name type="scientific">Alcanivorax profundi</name>
    <dbReference type="NCBI Taxonomy" id="2338368"/>
    <lineage>
        <taxon>Bacteria</taxon>
        <taxon>Pseudomonadati</taxon>
        <taxon>Pseudomonadota</taxon>
        <taxon>Gammaproteobacteria</taxon>
        <taxon>Oceanospirillales</taxon>
        <taxon>Alcanivoracaceae</taxon>
        <taxon>Alcanivorax</taxon>
    </lineage>
</organism>
<keyword evidence="7" id="KW-1185">Reference proteome</keyword>
<gene>
    <name evidence="6" type="ORF">D4A39_00445</name>
</gene>
<evidence type="ECO:0000256" key="1">
    <source>
        <dbReference type="ARBA" id="ARBA00023015"/>
    </source>
</evidence>
<comment type="caution">
    <text evidence="6">The sequence shown here is derived from an EMBL/GenBank/DDBJ whole genome shotgun (WGS) entry which is preliminary data.</text>
</comment>
<evidence type="ECO:0000313" key="7">
    <source>
        <dbReference type="Proteomes" id="UP000283734"/>
    </source>
</evidence>
<dbReference type="InterPro" id="IPR009057">
    <property type="entry name" value="Homeodomain-like_sf"/>
</dbReference>
<evidence type="ECO:0000259" key="5">
    <source>
        <dbReference type="PROSITE" id="PS01124"/>
    </source>
</evidence>
<accession>A0A418Y1F6</accession>
<dbReference type="EMBL" id="QYYA01000001">
    <property type="protein sequence ID" value="RJG19372.1"/>
    <property type="molecule type" value="Genomic_DNA"/>
</dbReference>
<evidence type="ECO:0000256" key="3">
    <source>
        <dbReference type="ARBA" id="ARBA00023163"/>
    </source>
</evidence>
<protein>
    <submittedName>
        <fullName evidence="6">AraC family transcriptional regulator</fullName>
    </submittedName>
</protein>
<dbReference type="RefSeq" id="WP_119917304.1">
    <property type="nucleotide sequence ID" value="NZ_QYYA01000001.1"/>
</dbReference>
<dbReference type="GO" id="GO:0043565">
    <property type="term" value="F:sequence-specific DNA binding"/>
    <property type="evidence" value="ECO:0007669"/>
    <property type="project" value="InterPro"/>
</dbReference>
<keyword evidence="4" id="KW-0472">Membrane</keyword>
<keyword evidence="2" id="KW-0238">DNA-binding</keyword>
<dbReference type="AlphaFoldDB" id="A0A418Y1F6"/>
<dbReference type="PANTHER" id="PTHR43280">
    <property type="entry name" value="ARAC-FAMILY TRANSCRIPTIONAL REGULATOR"/>
    <property type="match status" value="1"/>
</dbReference>
<feature type="transmembrane region" description="Helical" evidence="4">
    <location>
        <begin position="125"/>
        <end position="143"/>
    </location>
</feature>
<proteinExistence type="predicted"/>
<keyword evidence="4" id="KW-1133">Transmembrane helix</keyword>
<keyword evidence="1" id="KW-0805">Transcription regulation</keyword>
<feature type="transmembrane region" description="Helical" evidence="4">
    <location>
        <begin position="54"/>
        <end position="75"/>
    </location>
</feature>
<feature type="transmembrane region" description="Helical" evidence="4">
    <location>
        <begin position="155"/>
        <end position="172"/>
    </location>
</feature>
<evidence type="ECO:0000313" key="6">
    <source>
        <dbReference type="EMBL" id="RJG19372.1"/>
    </source>
</evidence>
<dbReference type="InterPro" id="IPR018060">
    <property type="entry name" value="HTH_AraC"/>
</dbReference>
<dbReference type="SUPFAM" id="SSF46689">
    <property type="entry name" value="Homeodomain-like"/>
    <property type="match status" value="1"/>
</dbReference>
<dbReference type="GO" id="GO:0003700">
    <property type="term" value="F:DNA-binding transcription factor activity"/>
    <property type="evidence" value="ECO:0007669"/>
    <property type="project" value="InterPro"/>
</dbReference>
<feature type="domain" description="HTH araC/xylS-type" evidence="5">
    <location>
        <begin position="243"/>
        <end position="346"/>
    </location>
</feature>
<evidence type="ECO:0000256" key="4">
    <source>
        <dbReference type="SAM" id="Phobius"/>
    </source>
</evidence>